<name>A0A7J6NHG7_PEROL</name>
<accession>A0A7J6NHG7</accession>
<evidence type="ECO:0000256" key="1">
    <source>
        <dbReference type="SAM" id="MobiDB-lite"/>
    </source>
</evidence>
<dbReference type="PANTHER" id="PTHR42886:SF53">
    <property type="entry name" value="ALPHA_BETA-HYDROLASES SUPERFAMILY PROTEIN"/>
    <property type="match status" value="1"/>
</dbReference>
<dbReference type="PANTHER" id="PTHR42886">
    <property type="entry name" value="RE40534P-RELATED"/>
    <property type="match status" value="1"/>
</dbReference>
<dbReference type="SUPFAM" id="SSF53474">
    <property type="entry name" value="alpha/beta-Hydrolases"/>
    <property type="match status" value="1"/>
</dbReference>
<evidence type="ECO:0000313" key="4">
    <source>
        <dbReference type="Proteomes" id="UP000541610"/>
    </source>
</evidence>
<dbReference type="Proteomes" id="UP000541610">
    <property type="component" value="Unassembled WGS sequence"/>
</dbReference>
<dbReference type="Gene3D" id="3.40.50.1820">
    <property type="entry name" value="alpha/beta hydrolase"/>
    <property type="match status" value="1"/>
</dbReference>
<dbReference type="InterPro" id="IPR000073">
    <property type="entry name" value="AB_hydrolase_1"/>
</dbReference>
<feature type="region of interest" description="Disordered" evidence="1">
    <location>
        <begin position="785"/>
        <end position="844"/>
    </location>
</feature>
<organism evidence="3 4">
    <name type="scientific">Perkinsus olseni</name>
    <name type="common">Perkinsus atlanticus</name>
    <dbReference type="NCBI Taxonomy" id="32597"/>
    <lineage>
        <taxon>Eukaryota</taxon>
        <taxon>Sar</taxon>
        <taxon>Alveolata</taxon>
        <taxon>Perkinsozoa</taxon>
        <taxon>Perkinsea</taxon>
        <taxon>Perkinsida</taxon>
        <taxon>Perkinsidae</taxon>
        <taxon>Perkinsus</taxon>
    </lineage>
</organism>
<dbReference type="AlphaFoldDB" id="A0A7J6NHG7"/>
<gene>
    <name evidence="3" type="ORF">FOZ60_009346</name>
</gene>
<feature type="region of interest" description="Disordered" evidence="1">
    <location>
        <begin position="432"/>
        <end position="464"/>
    </location>
</feature>
<evidence type="ECO:0000313" key="3">
    <source>
        <dbReference type="EMBL" id="KAF4683332.1"/>
    </source>
</evidence>
<dbReference type="EMBL" id="JABANP010000374">
    <property type="protein sequence ID" value="KAF4683332.1"/>
    <property type="molecule type" value="Genomic_DNA"/>
</dbReference>
<dbReference type="InterPro" id="IPR029058">
    <property type="entry name" value="AB_hydrolase_fold"/>
</dbReference>
<sequence>MASVEEKSVSFLAPSGDHQLSGILTRPSSPSSDSVVIVCHGLFCDKATPLISSIAQSFVTALGVCSFRFDFSGNGDSAGEWDCGDYHQEAGLVVRSTEACELCPVSSIPVFLGFNALVLEIDAAVRMLREDEGLKTICLIGHSKGGTVVSMYAGANEVTTRVPLIVSISGRFDLSAKPDDRFSASDVESLETVGYCDTVRGKKTFRWWKESLQRMAAIDMIPIVQDCARKEDVSVLFIHAEGDDVVPVSDLGLFVDTYDSTSSAGRRCMKIKLPMGGHFFKTEAERQELLNPVFQALRDGQLIAFTYVSYDGEAGGSTKRLQKGFSNATTLAFESIDPFRRDWTKKAKTKKDRAVRDKRARSRIYGTKGHIQGYGQHAMSGQLDEDGVDIADLQMKAWRYKELIHKSSSLALHNHQLIREVENMKFEANRMLPSPTNRMTTPLKTIDENTPVDGLSDESPQNNNRTSLVDLLNELEVKLDTSKGRLKEFSDLPSLPLSTIDPIGPNPNPPPLLMTSQPLGLPPAFQDFQNFSHRSLTLTTPSITRQFTNPSTSQYLSSTCKGSFVPPPTANILSASLQPFDVLTRSTMLMLDQQASPGSWIPRAPPPTLYGNILLWHLGRLVAVIRGLQSTVLSAALRDLRYDGWNEKSGAKLKEERLARIFKDGRLQRRIDERRRRDDLRRHVNNGGTLDIYLAHNTLDQHSTHLLRSAFRLIADLKVIIAEGAAMAVGKNANGWTRAREVEYPAAAQMIRNVINSSVQRQLRSALRNLYRKARGGRLQATLRITKVPPQQHVESEIDGDGESVSPARGLGGGKGSTFLSESSLDVLDGRGTSPRTDEGTSVDMTDYETSEDLGDEGGLIQPVYSRTLQASQKVSIGNAFPWSDEVTCTLTEDANSSATLLEVNTEALAVEVTTVLPTETLGNCGHSLSSVSKISVA</sequence>
<evidence type="ECO:0000259" key="2">
    <source>
        <dbReference type="Pfam" id="PF00561"/>
    </source>
</evidence>
<feature type="domain" description="AB hydrolase-1" evidence="2">
    <location>
        <begin position="35"/>
        <end position="175"/>
    </location>
</feature>
<comment type="caution">
    <text evidence="3">The sequence shown here is derived from an EMBL/GenBank/DDBJ whole genome shotgun (WGS) entry which is preliminary data.</text>
</comment>
<proteinExistence type="predicted"/>
<feature type="compositionally biased region" description="Polar residues" evidence="1">
    <location>
        <begin position="434"/>
        <end position="443"/>
    </location>
</feature>
<protein>
    <recommendedName>
        <fullName evidence="2">AB hydrolase-1 domain-containing protein</fullName>
    </recommendedName>
</protein>
<dbReference type="OrthoDB" id="447252at2759"/>
<reference evidence="3 4" key="1">
    <citation type="submission" date="2020-04" db="EMBL/GenBank/DDBJ databases">
        <title>Perkinsus olseni comparative genomics.</title>
        <authorList>
            <person name="Bogema D.R."/>
        </authorList>
    </citation>
    <scope>NUCLEOTIDE SEQUENCE [LARGE SCALE GENOMIC DNA]</scope>
    <source>
        <strain evidence="3">00978-12</strain>
    </source>
</reference>
<dbReference type="Pfam" id="PF00561">
    <property type="entry name" value="Abhydrolase_1"/>
    <property type="match status" value="1"/>
</dbReference>